<sequence>MYISEISSNAPVAFLTSLQKNVYATLETLNIPFQRVETHDLVTMEDCARVNEKFQAQMVKTLYLCNSQKTKYYLFITTGPKPFNSKAFSKALGSSRVSFADRYVMEHHLDVKIGAATIFSLLLEHNNTVQLVLDADVVDQQWYACSDGTTSNYLKFRTRSLLETLLPHMRHLPEIVTL</sequence>
<dbReference type="PANTHER" id="PTHR31423:SF3">
    <property type="entry name" value="PROLYL-TRNA SYNTHETASE ASSOCIATED DOMAIN-CONTAINING PROTEIN 1-RELATED"/>
    <property type="match status" value="1"/>
</dbReference>
<dbReference type="InterPro" id="IPR007214">
    <property type="entry name" value="YbaK/aa-tRNA-synth-assoc-dom"/>
</dbReference>
<gene>
    <name evidence="3" type="ORF">GIR22_09115</name>
</gene>
<feature type="domain" description="YbaK/aminoacyl-tRNA synthetase-associated" evidence="2">
    <location>
        <begin position="40"/>
        <end position="161"/>
    </location>
</feature>
<dbReference type="OrthoDB" id="9798587at2"/>
<dbReference type="GO" id="GO:0002161">
    <property type="term" value="F:aminoacyl-tRNA deacylase activity"/>
    <property type="evidence" value="ECO:0007669"/>
    <property type="project" value="InterPro"/>
</dbReference>
<proteinExistence type="inferred from homology"/>
<keyword evidence="3" id="KW-0436">Ligase</keyword>
<accession>A0A7X2UYP3</accession>
<dbReference type="PANTHER" id="PTHR31423">
    <property type="entry name" value="YBAK DOMAIN-CONTAINING PROTEIN"/>
    <property type="match status" value="1"/>
</dbReference>
<dbReference type="RefSeq" id="WP_154743019.1">
    <property type="nucleotide sequence ID" value="NZ_JBHSTG010000041.1"/>
</dbReference>
<keyword evidence="3" id="KW-0030">Aminoacyl-tRNA synthetase</keyword>
<protein>
    <submittedName>
        <fullName evidence="3">Prolyl-tRNA synthetase associated domain-containing protein</fullName>
    </submittedName>
</protein>
<dbReference type="GO" id="GO:0004812">
    <property type="term" value="F:aminoacyl-tRNA ligase activity"/>
    <property type="evidence" value="ECO:0007669"/>
    <property type="project" value="UniProtKB-KW"/>
</dbReference>
<dbReference type="InterPro" id="IPR040285">
    <property type="entry name" value="ProX/PRXD1"/>
</dbReference>
<dbReference type="EMBL" id="WLYI01000010">
    <property type="protein sequence ID" value="MTD19305.1"/>
    <property type="molecule type" value="Genomic_DNA"/>
</dbReference>
<evidence type="ECO:0000313" key="4">
    <source>
        <dbReference type="Proteomes" id="UP000431485"/>
    </source>
</evidence>
<dbReference type="Gene3D" id="3.90.960.10">
    <property type="entry name" value="YbaK/aminoacyl-tRNA synthetase-associated domain"/>
    <property type="match status" value="1"/>
</dbReference>
<comment type="similarity">
    <text evidence="1">Belongs to the PRORSD1 family.</text>
</comment>
<dbReference type="AlphaFoldDB" id="A0A7X2UYP3"/>
<dbReference type="InterPro" id="IPR036754">
    <property type="entry name" value="YbaK/aa-tRNA-synt-asso_dom_sf"/>
</dbReference>
<evidence type="ECO:0000259" key="2">
    <source>
        <dbReference type="Pfam" id="PF04073"/>
    </source>
</evidence>
<organism evidence="3 4">
    <name type="scientific">Pseudomonas karstica</name>
    <dbReference type="NCBI Taxonomy" id="1055468"/>
    <lineage>
        <taxon>Bacteria</taxon>
        <taxon>Pseudomonadati</taxon>
        <taxon>Pseudomonadota</taxon>
        <taxon>Gammaproteobacteria</taxon>
        <taxon>Pseudomonadales</taxon>
        <taxon>Pseudomonadaceae</taxon>
        <taxon>Pseudomonas</taxon>
    </lineage>
</organism>
<reference evidence="3 4" key="1">
    <citation type="submission" date="2019-11" db="EMBL/GenBank/DDBJ databases">
        <title>Pseudmonas karstica sp. nov. and Pseudomonas spelaei sp. nov. from caves.</title>
        <authorList>
            <person name="Zeman M."/>
        </authorList>
    </citation>
    <scope>NUCLEOTIDE SEQUENCE [LARGE SCALE GENOMIC DNA]</scope>
    <source>
        <strain evidence="3 4">CCM 7891</strain>
    </source>
</reference>
<dbReference type="Pfam" id="PF04073">
    <property type="entry name" value="tRNA_edit"/>
    <property type="match status" value="1"/>
</dbReference>
<keyword evidence="4" id="KW-1185">Reference proteome</keyword>
<evidence type="ECO:0000256" key="1">
    <source>
        <dbReference type="ARBA" id="ARBA00010201"/>
    </source>
</evidence>
<evidence type="ECO:0000313" key="3">
    <source>
        <dbReference type="EMBL" id="MTD19305.1"/>
    </source>
</evidence>
<name>A0A7X2UYP3_9PSED</name>
<comment type="caution">
    <text evidence="3">The sequence shown here is derived from an EMBL/GenBank/DDBJ whole genome shotgun (WGS) entry which is preliminary data.</text>
</comment>
<dbReference type="Proteomes" id="UP000431485">
    <property type="component" value="Unassembled WGS sequence"/>
</dbReference>
<dbReference type="SUPFAM" id="SSF55826">
    <property type="entry name" value="YbaK/ProRS associated domain"/>
    <property type="match status" value="1"/>
</dbReference>